<keyword evidence="10" id="KW-0436">Ligase</keyword>
<dbReference type="InterPro" id="IPR020841">
    <property type="entry name" value="PKS_Beta-ketoAc_synthase_dom"/>
</dbReference>
<dbReference type="InterPro" id="IPR001227">
    <property type="entry name" value="Ac_transferase_dom_sf"/>
</dbReference>
<accession>A0A1S8KYI2</accession>
<dbReference type="SMART" id="SM00825">
    <property type="entry name" value="PKS_KS"/>
    <property type="match status" value="1"/>
</dbReference>
<dbReference type="Pfam" id="PF00109">
    <property type="entry name" value="ketoacyl-synt"/>
    <property type="match status" value="1"/>
</dbReference>
<feature type="domain" description="Carrier" evidence="7">
    <location>
        <begin position="2388"/>
        <end position="2470"/>
    </location>
</feature>
<feature type="active site" description="Proton acceptor; for dehydratase activity" evidence="6">
    <location>
        <position position="1610"/>
    </location>
</feature>
<dbReference type="Gene3D" id="3.40.50.720">
    <property type="entry name" value="NAD(P)-binding Rossmann-like Domain"/>
    <property type="match status" value="1"/>
</dbReference>
<dbReference type="KEGG" id="crw:CROST_036500"/>
<dbReference type="InterPro" id="IPR014031">
    <property type="entry name" value="Ketoacyl_synth_C"/>
</dbReference>
<dbReference type="InterPro" id="IPR016039">
    <property type="entry name" value="Thiolase-like"/>
</dbReference>
<dbReference type="Pfam" id="PF02801">
    <property type="entry name" value="Ketoacyl-synt_C"/>
    <property type="match status" value="1"/>
</dbReference>
<comment type="pathway">
    <text evidence="2">Antibiotic biosynthesis; bacillaene biosynthesis.</text>
</comment>
<evidence type="ECO:0000256" key="4">
    <source>
        <dbReference type="ARBA" id="ARBA00022553"/>
    </source>
</evidence>
<dbReference type="PROSITE" id="PS52004">
    <property type="entry name" value="KS3_2"/>
    <property type="match status" value="1"/>
</dbReference>
<dbReference type="InterPro" id="IPR014030">
    <property type="entry name" value="Ketoacyl_synth_N"/>
</dbReference>
<dbReference type="EC" id="6.2.1.26" evidence="10"/>
<feature type="active site" description="Proton donor; for dehydratase activity" evidence="6">
    <location>
        <position position="1781"/>
    </location>
</feature>
<dbReference type="EMBL" id="CP096983">
    <property type="protein sequence ID" value="URZ12905.1"/>
    <property type="molecule type" value="Genomic_DNA"/>
</dbReference>
<dbReference type="InterPro" id="IPR036736">
    <property type="entry name" value="ACP-like_sf"/>
</dbReference>
<keyword evidence="5" id="KW-0808">Transferase</keyword>
<dbReference type="Gene3D" id="3.10.129.110">
    <property type="entry name" value="Polyketide synthase dehydratase"/>
    <property type="match status" value="1"/>
</dbReference>
<dbReference type="GO" id="GO:0005886">
    <property type="term" value="C:plasma membrane"/>
    <property type="evidence" value="ECO:0007669"/>
    <property type="project" value="TreeGrafter"/>
</dbReference>
<dbReference type="SUPFAM" id="SSF47336">
    <property type="entry name" value="ACP-like"/>
    <property type="match status" value="2"/>
</dbReference>
<dbReference type="GO" id="GO:0008756">
    <property type="term" value="F:o-succinylbenzoate-CoA ligase activity"/>
    <property type="evidence" value="ECO:0007669"/>
    <property type="project" value="UniProtKB-EC"/>
</dbReference>
<dbReference type="SUPFAM" id="SSF51735">
    <property type="entry name" value="NAD(P)-binding Rossmann-fold domains"/>
    <property type="match status" value="2"/>
</dbReference>
<dbReference type="SUPFAM" id="SSF52151">
    <property type="entry name" value="FabD/lysophospholipase-like"/>
    <property type="match status" value="1"/>
</dbReference>
<evidence type="ECO:0000256" key="3">
    <source>
        <dbReference type="ARBA" id="ARBA00022450"/>
    </source>
</evidence>
<evidence type="ECO:0000259" key="7">
    <source>
        <dbReference type="PROSITE" id="PS50075"/>
    </source>
</evidence>
<dbReference type="InterPro" id="IPR016036">
    <property type="entry name" value="Malonyl_transacylase_ACP-bd"/>
</dbReference>
<feature type="region of interest" description="N-terminal hotdog fold" evidence="6">
    <location>
        <begin position="1577"/>
        <end position="1704"/>
    </location>
</feature>
<dbReference type="Gene3D" id="3.30.70.3290">
    <property type="match status" value="1"/>
</dbReference>
<dbReference type="InterPro" id="IPR050091">
    <property type="entry name" value="PKS_NRPS_Biosynth_Enz"/>
</dbReference>
<dbReference type="GO" id="GO:0004315">
    <property type="term" value="F:3-oxoacyl-[acyl-carrier-protein] synthase activity"/>
    <property type="evidence" value="ECO:0007669"/>
    <property type="project" value="InterPro"/>
</dbReference>
<dbReference type="SMART" id="SM00826">
    <property type="entry name" value="PKS_DH"/>
    <property type="match status" value="1"/>
</dbReference>
<evidence type="ECO:0000256" key="2">
    <source>
        <dbReference type="ARBA" id="ARBA00004789"/>
    </source>
</evidence>
<evidence type="ECO:0000256" key="5">
    <source>
        <dbReference type="ARBA" id="ARBA00022679"/>
    </source>
</evidence>
<dbReference type="GO" id="GO:0071770">
    <property type="term" value="P:DIM/DIP cell wall layer assembly"/>
    <property type="evidence" value="ECO:0007669"/>
    <property type="project" value="TreeGrafter"/>
</dbReference>
<dbReference type="GO" id="GO:0005737">
    <property type="term" value="C:cytoplasm"/>
    <property type="evidence" value="ECO:0007669"/>
    <property type="project" value="TreeGrafter"/>
</dbReference>
<dbReference type="PANTHER" id="PTHR43775">
    <property type="entry name" value="FATTY ACID SYNTHASE"/>
    <property type="match status" value="1"/>
</dbReference>
<dbReference type="PROSITE" id="PS52019">
    <property type="entry name" value="PKS_MFAS_DH"/>
    <property type="match status" value="1"/>
</dbReference>
<dbReference type="PANTHER" id="PTHR43775:SF37">
    <property type="entry name" value="SI:DKEY-61P9.11"/>
    <property type="match status" value="1"/>
</dbReference>
<dbReference type="InterPro" id="IPR013968">
    <property type="entry name" value="PKS_KR"/>
</dbReference>
<dbReference type="InterPro" id="IPR020845">
    <property type="entry name" value="AMP-binding_CS"/>
</dbReference>
<dbReference type="RefSeq" id="WP_077833170.1">
    <property type="nucleotide sequence ID" value="NZ_CP096983.1"/>
</dbReference>
<evidence type="ECO:0000313" key="10">
    <source>
        <dbReference type="EMBL" id="URZ12905.1"/>
    </source>
</evidence>
<dbReference type="Pfam" id="PF00501">
    <property type="entry name" value="AMP-binding"/>
    <property type="match status" value="1"/>
</dbReference>
<dbReference type="Pfam" id="PF14765">
    <property type="entry name" value="PS-DH"/>
    <property type="match status" value="1"/>
</dbReference>
<sequence length="2498" mass="282558">MENNNLLSALKESAKKNNGLTIIKDKNEEHYISYRDLMIKSLAISNVMKSYGVMKGSEVLINCKNLEQYIYAFWACIIGGFIAIPIDSTINSKNNDIDKILDNLNSPYLLYDFVEGDILPNSPKNKKINILKLEYENLEKAEHKLDMISSLPKDIVYIQFSSGSTGTPKGVVLTNSNIISNIKSIIDHYEMSSKDTILTWQPLTHCYGLIIFHLLPIVLGINQYLISTETFMKNPLLWMEKVNEYRITRIGTIPFAIMHFMNLYEKSNITFNWDLSCVKSITVGGEQVNVKIMNKFKDMLKVHKLSPYAVVPIYGLAESTTMVSSGSVNSKPKAYKLLNNELDIGTKVDCYVSNNNDEVTFLEMGKVISSVELRITDDTNNELPEKTLGYVVVRGESVTKGYYNNIQLTKKVFKEDLWLYTGDVGFIVDGNLVIVGREKELVVSNGKKYSCINIENILNKNISSDIVKQIVISNGMDSEGNSEVVIAFVETMFKLDNDIKIKKFISIARKIKKLIYDVNGLIIYEVIPMKSIPKTYSGKVRRRKLTNMFNQGRYNYIIEQIHNNLNNKLPTQFHQSDNLTREKMLLIIVERLETMFKIKVTDYKLTFQDYGIVSINIPIFLQEIETKLNITIEVSTVFNYPSIDQFVDYIYSIKNIKYIEKERSEVGDNEKIQNDKIAIIGMSCRFPGGANDIDKFWKMMVDGVDGIVDVPETRWDLKKYYDKDENAPGKMYCKKAGFLNVPINEFDALFFNISPKEAMATDPQQRLLLELTWEAFENACLDITKYNGSDTGVYLGISSNEYLMSHLYSGDLSEVDAYSLTGIGFSVACGRISYTFGFEGPSFAVDTACSSALTALHLACKAIKNSETKMAVVAGVNLLVSPSNSVGFTKLHATSPDGHSKSFDASADGYGRGEGGGVILIKRLSDAIRDKDNILGVIDATGINQDGKSNGLTAPNGVSQANLIRSTLKEANLSGQDIDYVEMHGTGTKLGDPIEVNAVADTYCKNRDMDNPLRIGSVKSNIGHLEPASGIASIIKVLLSFKNKLIPANLNFNTPNPYINWSEIPIKVVSKPYEWEKDNDVRRAAVSGFGFGGSNAHVILEEYKQHIFNEEENETGLNYVLKISAKNEKSLSQYILKYISRIENSNEKEFTDIIYSANRGRADFEYRFAVVGKSKEEILYKLKSYYDGSEPEDVFCNMNHRDLFKKNRKLVFMFTGQGSQYINMGKTIFDSNKIFRDAMILCDKLFKPYILKSVVDLLYSDKASNEIIEKTVYAQPLIFSIEYSLYIMWSNYGVIPEIAMGHSIGEYVAAVVAGIMSLEDAVKLVSIRGRLMYSAPGSGSMGTIFADELTVSEMINEYDGYVSIAAHNSKGICVISGDSDTVDKVLQEAKGRGIRVSKLKVSHGFHSKLMEPIMDDFKAIAKEVNFSKSKIKFVSALYGEQIDEEKVLDADYWTSHIREKVDFYKAVSSINTNENYVYLEVGSTRVLSALCTLILGESKIVLGTLNLKKEDAIQVAETIAMLYIAGVNINWDNVEFFGKTSWNKVSLPNYPYDKSVFWKELHYDRKTPESIPIIGVNKLLGQKIQSPLMENSVVFQRKFKADEPYFMKEHIIFDTPISPAAAHISMLLSAVKEFKNPASCVIKSVELRVPLAVNKGEERLVQICLQEVEDRKMKFKVVSRDEQVSDSNWLLHAQGEVITSDEFFYSDVNVNIEEFKAKKEDSVIPENGIYKMMKSSGFNLGISFRRIMTTSCIGGESISLIKPDENVPNLDMYELYPGVIDSVLQTQICALLDEIKEKNDRSDEKSKKTSIPYYLGSIKYNYRESNDLWVHGNTELRDGIIYSNSEAYNLKGEAIIKMDDIMTQLTDRGSLLREIKNNSNSLYYHTDWMKIEKNDFKASNIKNYLIIGDERNITEIISSKLSQKNINVISALYERDEYIKENSNLYYIDVTKKDYIDKLINDVINENRIEELKIIYCCGINVNCNNEEELKLTNSLSGLLNLVKVINKIDIKDNIKIKILTQNVQKPDSYHKINLNQAALWGFAKVMSIEHLKLFDGILDIDTESVDSNTFIEELISNSLEEVCLCEGRRYISRLIKHAQYSHKQEKLKPISVIENASYLITGGTGTLGRVYAKQLIKKGAKNLILMCRNKPSIEVMEQINEFRENGVNIEILYADVCDKDSLDKGIAIVTKKLPPIKGVIHAAGVLRDKMIVDQEWEDFEKVLAPKVIGTVNVYNTLNKEDLDFFIMLSSMTSIIGNMGQSNYASANYFMNKIAKQMQKDGIIAYAMCWGPWQSGGMASQNKSIDENMSVMGIKAFSIETGENIIEQYFEKPYEETVILDINWEKMNSNLPTGWQRKFLSEIISEYPQNKVQKSNVNNSILEKLKGMDSDEKKEFLLNKFQQKCGKIMGFTNGKLPASDIGLREQGADSLMIFSMRNELNKLLDINLDVAAFFNYPTLIELTNYLIDEFILVKAEEEEDFIEESADDILQELTKLTE</sequence>
<keyword evidence="3" id="KW-0596">Phosphopantetheine</keyword>
<dbReference type="InterPro" id="IPR049900">
    <property type="entry name" value="PKS_mFAS_DH"/>
</dbReference>
<keyword evidence="4" id="KW-0597">Phosphoprotein</keyword>
<dbReference type="InterPro" id="IPR042099">
    <property type="entry name" value="ANL_N_sf"/>
</dbReference>
<dbReference type="InterPro" id="IPR032821">
    <property type="entry name" value="PKS_assoc"/>
</dbReference>
<dbReference type="FunFam" id="3.40.47.10:FF:000019">
    <property type="entry name" value="Polyketide synthase type I"/>
    <property type="match status" value="1"/>
</dbReference>
<dbReference type="InterPro" id="IPR020807">
    <property type="entry name" value="PKS_DH"/>
</dbReference>
<dbReference type="Pfam" id="PF16197">
    <property type="entry name" value="KAsynt_C_assoc"/>
    <property type="match status" value="1"/>
</dbReference>
<dbReference type="SMART" id="SM00827">
    <property type="entry name" value="PKS_AT"/>
    <property type="match status" value="1"/>
</dbReference>
<dbReference type="Pfam" id="PF00550">
    <property type="entry name" value="PP-binding"/>
    <property type="match status" value="1"/>
</dbReference>
<dbReference type="GO" id="GO:0006633">
    <property type="term" value="P:fatty acid biosynthetic process"/>
    <property type="evidence" value="ECO:0007669"/>
    <property type="project" value="InterPro"/>
</dbReference>
<dbReference type="CDD" id="cd08955">
    <property type="entry name" value="KR_2_FAS_SDR_x"/>
    <property type="match status" value="1"/>
</dbReference>
<dbReference type="Gene3D" id="3.30.300.30">
    <property type="match status" value="1"/>
</dbReference>
<dbReference type="InterPro" id="IPR000873">
    <property type="entry name" value="AMP-dep_synth/lig_dom"/>
</dbReference>
<feature type="domain" description="Ketosynthase family 3 (KS3)" evidence="8">
    <location>
        <begin position="674"/>
        <end position="1102"/>
    </location>
</feature>
<feature type="domain" description="PKS/mFAS DH" evidence="9">
    <location>
        <begin position="1577"/>
        <end position="1872"/>
    </location>
</feature>
<evidence type="ECO:0000259" key="9">
    <source>
        <dbReference type="PROSITE" id="PS52019"/>
    </source>
</evidence>
<name>A0A1S8KYI2_9CLOT</name>
<dbReference type="PROSITE" id="PS50075">
    <property type="entry name" value="CARRIER"/>
    <property type="match status" value="2"/>
</dbReference>
<feature type="region of interest" description="C-terminal hotdog fold" evidence="6">
    <location>
        <begin position="1720"/>
        <end position="1872"/>
    </location>
</feature>
<dbReference type="CDD" id="cd00833">
    <property type="entry name" value="PKS"/>
    <property type="match status" value="1"/>
</dbReference>
<dbReference type="STRING" id="84029.CROST_38200"/>
<dbReference type="InterPro" id="IPR057326">
    <property type="entry name" value="KR_dom"/>
</dbReference>
<protein>
    <submittedName>
        <fullName evidence="10">2-succinylbenzoate--CoA ligase</fullName>
        <ecNumber evidence="10">6.2.1.26</ecNumber>
    </submittedName>
</protein>
<dbReference type="InterPro" id="IPR020806">
    <property type="entry name" value="PKS_PP-bd"/>
</dbReference>
<organism evidence="10 11">
    <name type="scientific">Clostridium felsineum</name>
    <dbReference type="NCBI Taxonomy" id="36839"/>
    <lineage>
        <taxon>Bacteria</taxon>
        <taxon>Bacillati</taxon>
        <taxon>Bacillota</taxon>
        <taxon>Clostridia</taxon>
        <taxon>Eubacteriales</taxon>
        <taxon>Clostridiaceae</taxon>
        <taxon>Clostridium</taxon>
    </lineage>
</organism>
<proteinExistence type="predicted"/>
<dbReference type="Pfam" id="PF21089">
    <property type="entry name" value="PKS_DH_N"/>
    <property type="match status" value="1"/>
</dbReference>
<dbReference type="GO" id="GO:0031177">
    <property type="term" value="F:phosphopantetheine binding"/>
    <property type="evidence" value="ECO:0007669"/>
    <property type="project" value="InterPro"/>
</dbReference>
<comment type="function">
    <text evidence="1">Involved in some intermediate steps for the synthesis of the antibiotic polyketide bacillaene which is involved in secondary metabolism.</text>
</comment>
<dbReference type="Pfam" id="PF00698">
    <property type="entry name" value="Acyl_transf_1"/>
    <property type="match status" value="1"/>
</dbReference>
<dbReference type="InterPro" id="IPR009081">
    <property type="entry name" value="PP-bd_ACP"/>
</dbReference>
<evidence type="ECO:0000256" key="6">
    <source>
        <dbReference type="PROSITE-ProRule" id="PRU01363"/>
    </source>
</evidence>
<gene>
    <name evidence="10" type="primary">menE_2</name>
    <name evidence="10" type="ORF">CROST_036500</name>
</gene>
<dbReference type="PROSITE" id="PS00606">
    <property type="entry name" value="KS3_1"/>
    <property type="match status" value="1"/>
</dbReference>
<dbReference type="SUPFAM" id="SSF56801">
    <property type="entry name" value="Acetyl-CoA synthetase-like"/>
    <property type="match status" value="1"/>
</dbReference>
<dbReference type="Pfam" id="PF08659">
    <property type="entry name" value="KR"/>
    <property type="match status" value="1"/>
</dbReference>
<dbReference type="SUPFAM" id="SSF53901">
    <property type="entry name" value="Thiolase-like"/>
    <property type="match status" value="1"/>
</dbReference>
<dbReference type="SUPFAM" id="SSF55048">
    <property type="entry name" value="Probable ACP-binding domain of malonyl-CoA ACP transacylase"/>
    <property type="match status" value="1"/>
</dbReference>
<dbReference type="GO" id="GO:0004312">
    <property type="term" value="F:fatty acid synthase activity"/>
    <property type="evidence" value="ECO:0007669"/>
    <property type="project" value="TreeGrafter"/>
</dbReference>
<keyword evidence="11" id="KW-1185">Reference proteome</keyword>
<dbReference type="SMART" id="SM00822">
    <property type="entry name" value="PKS_KR"/>
    <property type="match status" value="1"/>
</dbReference>
<evidence type="ECO:0000313" key="11">
    <source>
        <dbReference type="Proteomes" id="UP000190951"/>
    </source>
</evidence>
<dbReference type="InterPro" id="IPR018201">
    <property type="entry name" value="Ketoacyl_synth_AS"/>
</dbReference>
<dbReference type="PROSITE" id="PS00455">
    <property type="entry name" value="AMP_BINDING"/>
    <property type="match status" value="1"/>
</dbReference>
<dbReference type="InterPro" id="IPR042104">
    <property type="entry name" value="PKS_dehydratase_sf"/>
</dbReference>
<dbReference type="InterPro" id="IPR016035">
    <property type="entry name" value="Acyl_Trfase/lysoPLipase"/>
</dbReference>
<dbReference type="Gene3D" id="3.40.50.12780">
    <property type="entry name" value="N-terminal domain of ligase-like"/>
    <property type="match status" value="1"/>
</dbReference>
<dbReference type="Proteomes" id="UP000190951">
    <property type="component" value="Chromosome"/>
</dbReference>
<dbReference type="Gene3D" id="3.40.366.10">
    <property type="entry name" value="Malonyl-Coenzyme A Acyl Carrier Protein, domain 2"/>
    <property type="match status" value="1"/>
</dbReference>
<dbReference type="SMART" id="SM00823">
    <property type="entry name" value="PKS_PP"/>
    <property type="match status" value="1"/>
</dbReference>
<evidence type="ECO:0000256" key="1">
    <source>
        <dbReference type="ARBA" id="ARBA00003299"/>
    </source>
</evidence>
<dbReference type="InterPro" id="IPR049551">
    <property type="entry name" value="PKS_DH_C"/>
</dbReference>
<dbReference type="InterPro" id="IPR049552">
    <property type="entry name" value="PKS_DH_N"/>
</dbReference>
<feature type="domain" description="Carrier" evidence="7">
    <location>
        <begin position="579"/>
        <end position="654"/>
    </location>
</feature>
<dbReference type="InterPro" id="IPR014043">
    <property type="entry name" value="Acyl_transferase_dom"/>
</dbReference>
<dbReference type="Gene3D" id="3.40.47.10">
    <property type="match status" value="1"/>
</dbReference>
<evidence type="ECO:0000259" key="8">
    <source>
        <dbReference type="PROSITE" id="PS52004"/>
    </source>
</evidence>
<dbReference type="InterPro" id="IPR045851">
    <property type="entry name" value="AMP-bd_C_sf"/>
</dbReference>
<dbReference type="InterPro" id="IPR036291">
    <property type="entry name" value="NAD(P)-bd_dom_sf"/>
</dbReference>
<dbReference type="Gene3D" id="1.10.1200.10">
    <property type="entry name" value="ACP-like"/>
    <property type="match status" value="2"/>
</dbReference>
<reference evidence="10 11" key="1">
    <citation type="submission" date="2022-04" db="EMBL/GenBank/DDBJ databases">
        <title>Genome sequence of C. roseum typestrain.</title>
        <authorList>
            <person name="Poehlein A."/>
            <person name="Schoch T."/>
            <person name="Duerre P."/>
            <person name="Daniel R."/>
        </authorList>
    </citation>
    <scope>NUCLEOTIDE SEQUENCE [LARGE SCALE GENOMIC DNA]</scope>
    <source>
        <strain evidence="10 11">DSM 7320</strain>
    </source>
</reference>